<dbReference type="Gene3D" id="2.70.150.10">
    <property type="entry name" value="Calcium-transporting ATPase, cytoplasmic transduction domain A"/>
    <property type="match status" value="1"/>
</dbReference>
<dbReference type="InterPro" id="IPR023298">
    <property type="entry name" value="ATPase_P-typ_TM_dom_sf"/>
</dbReference>
<feature type="transmembrane region" description="Helical" evidence="15">
    <location>
        <begin position="246"/>
        <end position="264"/>
    </location>
</feature>
<dbReference type="Pfam" id="PF13246">
    <property type="entry name" value="Cation_ATPase"/>
    <property type="match status" value="1"/>
</dbReference>
<reference evidence="18" key="1">
    <citation type="journal article" date="2019" name="Microbiology">
        <title>Complete Genome Sequence of an Uncultured Bacterium of the Candidate Phylum Bipolaricaulota.</title>
        <authorList>
            <person name="Kadnikov V.V."/>
            <person name="Mardanov A.V."/>
            <person name="Beletsky A.V."/>
            <person name="Frank Y.A."/>
            <person name="Karnachuk O.V."/>
            <person name="Ravin N.V."/>
        </authorList>
    </citation>
    <scope>NUCLEOTIDE SEQUENCE [LARGE SCALE GENOMIC DNA]</scope>
</reference>
<evidence type="ECO:0000256" key="6">
    <source>
        <dbReference type="ARBA" id="ARBA00022692"/>
    </source>
</evidence>
<keyword evidence="6 15" id="KW-0812">Transmembrane</keyword>
<dbReference type="SFLD" id="SFLDG00002">
    <property type="entry name" value="C1.7:_P-type_atpase_like"/>
    <property type="match status" value="1"/>
</dbReference>
<dbReference type="PANTHER" id="PTHR43294:SF21">
    <property type="entry name" value="CATION TRANSPORTING ATPASE"/>
    <property type="match status" value="1"/>
</dbReference>
<dbReference type="InterPro" id="IPR018303">
    <property type="entry name" value="ATPase_P-typ_P_site"/>
</dbReference>
<name>A0A6I6DEI2_9FIRM</name>
<dbReference type="GO" id="GO:0005886">
    <property type="term" value="C:plasma membrane"/>
    <property type="evidence" value="ECO:0007669"/>
    <property type="project" value="UniProtKB-SubCell"/>
</dbReference>
<keyword evidence="4" id="KW-1003">Cell membrane</keyword>
<dbReference type="Gene3D" id="3.40.50.1000">
    <property type="entry name" value="HAD superfamily/HAD-like"/>
    <property type="match status" value="1"/>
</dbReference>
<keyword evidence="5" id="KW-0109">Calcium transport</keyword>
<dbReference type="FunFam" id="3.40.50.1000:FF:000028">
    <property type="entry name" value="Calcium-transporting P-type ATPase, putative"/>
    <property type="match status" value="1"/>
</dbReference>
<keyword evidence="7" id="KW-0479">Metal-binding</keyword>
<evidence type="ECO:0000256" key="13">
    <source>
        <dbReference type="ARBA" id="ARBA00023136"/>
    </source>
</evidence>
<evidence type="ECO:0000313" key="18">
    <source>
        <dbReference type="Proteomes" id="UP000426444"/>
    </source>
</evidence>
<accession>A0A6I6DEI2</accession>
<comment type="catalytic activity">
    <reaction evidence="14">
        <text>Ca(2+)(in) + ATP + H2O = Ca(2+)(out) + ADP + phosphate + H(+)</text>
        <dbReference type="Rhea" id="RHEA:18105"/>
        <dbReference type="ChEBI" id="CHEBI:15377"/>
        <dbReference type="ChEBI" id="CHEBI:15378"/>
        <dbReference type="ChEBI" id="CHEBI:29108"/>
        <dbReference type="ChEBI" id="CHEBI:30616"/>
        <dbReference type="ChEBI" id="CHEBI:43474"/>
        <dbReference type="ChEBI" id="CHEBI:456216"/>
        <dbReference type="EC" id="7.2.2.10"/>
    </reaction>
</comment>
<dbReference type="InterPro" id="IPR050510">
    <property type="entry name" value="Cation_transp_ATPase_P-type"/>
</dbReference>
<dbReference type="Gene3D" id="3.40.1110.10">
    <property type="entry name" value="Calcium-transporting ATPase, cytoplasmic domain N"/>
    <property type="match status" value="1"/>
</dbReference>
<dbReference type="Gene3D" id="1.20.1110.10">
    <property type="entry name" value="Calcium-transporting ATPase, transmembrane domain"/>
    <property type="match status" value="1"/>
</dbReference>
<dbReference type="RefSeq" id="WP_156203504.1">
    <property type="nucleotide sequence ID" value="NZ_CP046457.1"/>
</dbReference>
<feature type="transmembrane region" description="Helical" evidence="15">
    <location>
        <begin position="270"/>
        <end position="298"/>
    </location>
</feature>
<dbReference type="SFLD" id="SFLDS00003">
    <property type="entry name" value="Haloacid_Dehalogenase"/>
    <property type="match status" value="1"/>
</dbReference>
<evidence type="ECO:0000256" key="9">
    <source>
        <dbReference type="ARBA" id="ARBA00022840"/>
    </source>
</evidence>
<feature type="domain" description="Cation-transporting P-type ATPase N-terminal" evidence="16">
    <location>
        <begin position="5"/>
        <end position="78"/>
    </location>
</feature>
<dbReference type="NCBIfam" id="TIGR01494">
    <property type="entry name" value="ATPase_P-type"/>
    <property type="match status" value="3"/>
</dbReference>
<dbReference type="InterPro" id="IPR059000">
    <property type="entry name" value="ATPase_P-type_domA"/>
</dbReference>
<keyword evidence="8" id="KW-0547">Nucleotide-binding</keyword>
<evidence type="ECO:0000256" key="11">
    <source>
        <dbReference type="ARBA" id="ARBA00022967"/>
    </source>
</evidence>
<feature type="transmembrane region" description="Helical" evidence="15">
    <location>
        <begin position="62"/>
        <end position="95"/>
    </location>
</feature>
<dbReference type="GO" id="GO:0016887">
    <property type="term" value="F:ATP hydrolysis activity"/>
    <property type="evidence" value="ECO:0007669"/>
    <property type="project" value="InterPro"/>
</dbReference>
<keyword evidence="5" id="KW-0813">Transport</keyword>
<gene>
    <name evidence="17" type="ORF">SYNTR_1033</name>
</gene>
<keyword evidence="9" id="KW-0067">ATP-binding</keyword>
<dbReference type="EC" id="7.2.2.10" evidence="3"/>
<evidence type="ECO:0000256" key="10">
    <source>
        <dbReference type="ARBA" id="ARBA00022842"/>
    </source>
</evidence>
<feature type="transmembrane region" description="Helical" evidence="15">
    <location>
        <begin position="836"/>
        <end position="855"/>
    </location>
</feature>
<evidence type="ECO:0000256" key="1">
    <source>
        <dbReference type="ARBA" id="ARBA00004651"/>
    </source>
</evidence>
<dbReference type="GO" id="GO:0005524">
    <property type="term" value="F:ATP binding"/>
    <property type="evidence" value="ECO:0007669"/>
    <property type="project" value="UniProtKB-KW"/>
</dbReference>
<sequence length="905" mass="99812">MNKTSWWQKSIADTFKLVKSEPGYGLSSKEVEKRKEQYRNVLEEGTKKNPVLMFLNQFTETMVIVLLAATVISGIIGAMIDAITIMAIVIINAVLGFVQEYRAEKSLDEIKKLASPYANVLRAGKRVKIPAEDLVPGDIVFLEAGDKIPADLRLIQSYSLEIEESALTGESVPVEKSAQANLEKDVSIADQRNMAFMGTSITRGNGQGVVIATGMQTVMGEIASLIKESQEAQTPLQQRLDQLGKILIIICLVVCAMVTAMGIYRGEDTLTMFMAGVSLAVAAIPEGLPAIVTVVLALGVQRMSKRNAIVRKLPAVETLGCTTVICSDKTGTLTQNQMTVKRLAIFDKTLDIEGEGYNKSGSFFSAEGKFNPKKDPVFNKILEVALNCNNAAIADSKRKIEIQGDPTEAALLVLAMKGGLEERFEKIREIPFDSERKKMSVIVKKGNHYYIMVKGALDVLMSSCSQVVKEGNDTKLNENNSKYFLDLQEKWASNALRVLAFAYKKIDSKDIHKISDNELESDLTLLGIAGMIDPPRPNVDESVNQCLDAGVVPIMITGDHPITALAIAKQIGITNDNDEVVTGGDIDNLNDKALYRKAMSTRVFARVSPQHKNRIVKVLQERRQVVAMTGDGVNDAPAVKSADIGVAMAISGTEVTKEASSMVLADDNFSTIVVAVHEGRSIYDNIRKFIRYLLGCNIGEVLVMFLAALLAMPLPLLPIQILWVNLVTDGLPAMALGLEPAEPGVMKRKPRSKDEGIFSNGLGKIILLRGIFIAIITLTAFTVGLAYSQMHGIDNLDLARTMAFTTLVFAQLFYVFECRSEKFSPFELGFFKNKFLVIAVSLSVMMHLTVIYYTPLQEIFRTVPLDWWHWGIIIILSGLQFIFRLLTYIIQRVFINRNIYAKIRL</sequence>
<keyword evidence="10" id="KW-0460">Magnesium</keyword>
<dbReference type="Pfam" id="PF00689">
    <property type="entry name" value="Cation_ATPase_C"/>
    <property type="match status" value="1"/>
</dbReference>
<feature type="transmembrane region" description="Helical" evidence="15">
    <location>
        <begin position="798"/>
        <end position="816"/>
    </location>
</feature>
<dbReference type="FunFam" id="2.70.150.10:FF:000016">
    <property type="entry name" value="Calcium-transporting P-type ATPase putative"/>
    <property type="match status" value="1"/>
</dbReference>
<dbReference type="Proteomes" id="UP000426444">
    <property type="component" value="Chromosome"/>
</dbReference>
<feature type="transmembrane region" description="Helical" evidence="15">
    <location>
        <begin position="867"/>
        <end position="890"/>
    </location>
</feature>
<dbReference type="SUPFAM" id="SSF81660">
    <property type="entry name" value="Metal cation-transporting ATPase, ATP-binding domain N"/>
    <property type="match status" value="1"/>
</dbReference>
<organism evidence="17 18">
    <name type="scientific">Candidatus Syntrophocurvum alkaliphilum</name>
    <dbReference type="NCBI Taxonomy" id="2293317"/>
    <lineage>
        <taxon>Bacteria</taxon>
        <taxon>Bacillati</taxon>
        <taxon>Bacillota</taxon>
        <taxon>Clostridia</taxon>
        <taxon>Eubacteriales</taxon>
        <taxon>Syntrophomonadaceae</taxon>
        <taxon>Candidatus Syntrophocurvum</taxon>
    </lineage>
</organism>
<comment type="subcellular location">
    <subcellularLocation>
        <location evidence="1">Cell membrane</location>
        <topology evidence="1">Multi-pass membrane protein</topology>
    </subcellularLocation>
</comment>
<feature type="transmembrane region" description="Helical" evidence="15">
    <location>
        <begin position="766"/>
        <end position="786"/>
    </location>
</feature>
<keyword evidence="12 15" id="KW-1133">Transmembrane helix</keyword>
<dbReference type="Pfam" id="PF00690">
    <property type="entry name" value="Cation_ATPase_N"/>
    <property type="match status" value="1"/>
</dbReference>
<evidence type="ECO:0000256" key="14">
    <source>
        <dbReference type="ARBA" id="ARBA00048694"/>
    </source>
</evidence>
<evidence type="ECO:0000256" key="12">
    <source>
        <dbReference type="ARBA" id="ARBA00022989"/>
    </source>
</evidence>
<dbReference type="SUPFAM" id="SSF81653">
    <property type="entry name" value="Calcium ATPase, transduction domain A"/>
    <property type="match status" value="1"/>
</dbReference>
<dbReference type="GO" id="GO:0140352">
    <property type="term" value="P:export from cell"/>
    <property type="evidence" value="ECO:0007669"/>
    <property type="project" value="UniProtKB-ARBA"/>
</dbReference>
<dbReference type="InterPro" id="IPR044492">
    <property type="entry name" value="P_typ_ATPase_HD_dom"/>
</dbReference>
<keyword evidence="5" id="KW-0406">Ion transport</keyword>
<dbReference type="SMART" id="SM00831">
    <property type="entry name" value="Cation_ATPase_N"/>
    <property type="match status" value="1"/>
</dbReference>
<dbReference type="KEGG" id="salq:SYNTR_1033"/>
<protein>
    <recommendedName>
        <fullName evidence="3">P-type Ca(2+) transporter</fullName>
        <ecNumber evidence="3">7.2.2.10</ecNumber>
    </recommendedName>
</protein>
<evidence type="ECO:0000256" key="5">
    <source>
        <dbReference type="ARBA" id="ARBA00022568"/>
    </source>
</evidence>
<dbReference type="PRINTS" id="PR00119">
    <property type="entry name" value="CATATPASE"/>
</dbReference>
<evidence type="ECO:0000256" key="4">
    <source>
        <dbReference type="ARBA" id="ARBA00022475"/>
    </source>
</evidence>
<keyword evidence="11" id="KW-1278">Translocase</keyword>
<dbReference type="InterPro" id="IPR036412">
    <property type="entry name" value="HAD-like_sf"/>
</dbReference>
<feature type="transmembrane region" description="Helical" evidence="15">
    <location>
        <begin position="689"/>
        <end position="711"/>
    </location>
</feature>
<evidence type="ECO:0000256" key="2">
    <source>
        <dbReference type="ARBA" id="ARBA00005675"/>
    </source>
</evidence>
<comment type="similarity">
    <text evidence="2">Belongs to the cation transport ATPase (P-type) (TC 3.A.3) family. Type IIA subfamily.</text>
</comment>
<dbReference type="GO" id="GO:0005388">
    <property type="term" value="F:P-type calcium transporter activity"/>
    <property type="evidence" value="ECO:0007669"/>
    <property type="project" value="UniProtKB-EC"/>
</dbReference>
<evidence type="ECO:0000256" key="15">
    <source>
        <dbReference type="SAM" id="Phobius"/>
    </source>
</evidence>
<dbReference type="PANTHER" id="PTHR43294">
    <property type="entry name" value="SODIUM/POTASSIUM-TRANSPORTING ATPASE SUBUNIT ALPHA"/>
    <property type="match status" value="1"/>
</dbReference>
<dbReference type="EMBL" id="CP046457">
    <property type="protein sequence ID" value="QGT99626.1"/>
    <property type="molecule type" value="Genomic_DNA"/>
</dbReference>
<dbReference type="InterPro" id="IPR008250">
    <property type="entry name" value="ATPase_P-typ_transduc_dom_A_sf"/>
</dbReference>
<evidence type="ECO:0000256" key="3">
    <source>
        <dbReference type="ARBA" id="ARBA00012790"/>
    </source>
</evidence>
<dbReference type="SUPFAM" id="SSF56784">
    <property type="entry name" value="HAD-like"/>
    <property type="match status" value="1"/>
</dbReference>
<dbReference type="InterPro" id="IPR023299">
    <property type="entry name" value="ATPase_P-typ_cyto_dom_N"/>
</dbReference>
<keyword evidence="5" id="KW-0106">Calcium</keyword>
<dbReference type="FunFam" id="3.40.50.1000:FF:000001">
    <property type="entry name" value="Phospholipid-transporting ATPase IC"/>
    <property type="match status" value="1"/>
</dbReference>
<dbReference type="InterPro" id="IPR005782">
    <property type="entry name" value="P-type_ATPase_IIA"/>
</dbReference>
<dbReference type="SUPFAM" id="SSF81665">
    <property type="entry name" value="Calcium ATPase, transmembrane domain M"/>
    <property type="match status" value="1"/>
</dbReference>
<evidence type="ECO:0000259" key="16">
    <source>
        <dbReference type="SMART" id="SM00831"/>
    </source>
</evidence>
<dbReference type="GO" id="GO:0046872">
    <property type="term" value="F:metal ion binding"/>
    <property type="evidence" value="ECO:0007669"/>
    <property type="project" value="UniProtKB-KW"/>
</dbReference>
<dbReference type="AlphaFoldDB" id="A0A6I6DEI2"/>
<dbReference type="NCBIfam" id="TIGR01116">
    <property type="entry name" value="ATPase-IIA1_Ca"/>
    <property type="match status" value="1"/>
</dbReference>
<dbReference type="InterPro" id="IPR023214">
    <property type="entry name" value="HAD_sf"/>
</dbReference>
<evidence type="ECO:0000256" key="8">
    <source>
        <dbReference type="ARBA" id="ARBA00022741"/>
    </source>
</evidence>
<dbReference type="InterPro" id="IPR004014">
    <property type="entry name" value="ATPase_P-typ_cation-transptr_N"/>
</dbReference>
<dbReference type="Pfam" id="PF00122">
    <property type="entry name" value="E1-E2_ATPase"/>
    <property type="match status" value="1"/>
</dbReference>
<dbReference type="PROSITE" id="PS00154">
    <property type="entry name" value="ATPASE_E1_E2"/>
    <property type="match status" value="1"/>
</dbReference>
<dbReference type="PRINTS" id="PR00120">
    <property type="entry name" value="HATPASE"/>
</dbReference>
<keyword evidence="13 15" id="KW-0472">Membrane</keyword>
<dbReference type="SFLD" id="SFLDF00027">
    <property type="entry name" value="p-type_atpase"/>
    <property type="match status" value="1"/>
</dbReference>
<dbReference type="FunFam" id="1.20.1110.10:FF:000065">
    <property type="entry name" value="Sarcoplasmic/endoplasmic reticulum calcium ATPase 1"/>
    <property type="match status" value="1"/>
</dbReference>
<evidence type="ECO:0000313" key="17">
    <source>
        <dbReference type="EMBL" id="QGT99626.1"/>
    </source>
</evidence>
<dbReference type="InterPro" id="IPR006068">
    <property type="entry name" value="ATPase_P-typ_cation-transptr_C"/>
</dbReference>
<keyword evidence="18" id="KW-1185">Reference proteome</keyword>
<proteinExistence type="inferred from homology"/>
<dbReference type="InterPro" id="IPR001757">
    <property type="entry name" value="P_typ_ATPase"/>
</dbReference>
<feature type="transmembrane region" description="Helical" evidence="15">
    <location>
        <begin position="717"/>
        <end position="738"/>
    </location>
</feature>
<evidence type="ECO:0000256" key="7">
    <source>
        <dbReference type="ARBA" id="ARBA00022723"/>
    </source>
</evidence>
<dbReference type="OrthoDB" id="9760364at2"/>